<gene>
    <name evidence="1" type="ORF">K529_008640</name>
</gene>
<reference evidence="1 2" key="1">
    <citation type="journal article" date="2016" name="ISME J.">
        <title>Global occurrence and heterogeneity of the Roseobacter-clade species Ruegeria mobilis.</title>
        <authorList>
            <person name="Sonnenschein E."/>
            <person name="Gram L."/>
        </authorList>
    </citation>
    <scope>NUCLEOTIDE SEQUENCE [LARGE SCALE GENOMIC DNA]</scope>
    <source>
        <strain evidence="1 2">F1926</strain>
    </source>
</reference>
<proteinExistence type="predicted"/>
<dbReference type="KEGG" id="rmb:K529_008640"/>
<dbReference type="InterPro" id="IPR036768">
    <property type="entry name" value="PolIII_chi_sf"/>
</dbReference>
<dbReference type="STRING" id="1265309.K529_008640"/>
<dbReference type="NCBIfam" id="NF004347">
    <property type="entry name" value="PRK05728.1-4"/>
    <property type="match status" value="1"/>
</dbReference>
<dbReference type="GeneID" id="28249894"/>
<dbReference type="GO" id="GO:0032298">
    <property type="term" value="P:positive regulation of DNA-templated DNA replication initiation"/>
    <property type="evidence" value="ECO:0007669"/>
    <property type="project" value="TreeGrafter"/>
</dbReference>
<dbReference type="Gene3D" id="3.40.50.10110">
    <property type="entry name" value="DNA polymerase III subunit chi"/>
    <property type="match status" value="1"/>
</dbReference>
<dbReference type="AlphaFoldDB" id="A0A1B1A2M5"/>
<evidence type="ECO:0000313" key="2">
    <source>
        <dbReference type="Proteomes" id="UP000013243"/>
    </source>
</evidence>
<dbReference type="OrthoDB" id="9795973at2"/>
<dbReference type="PANTHER" id="PTHR38767">
    <property type="entry name" value="DNA POLYMERASE III SUBUNIT CHI"/>
    <property type="match status" value="1"/>
</dbReference>
<dbReference type="PANTHER" id="PTHR38767:SF1">
    <property type="entry name" value="DNA POLYMERASE III SUBUNIT CHI"/>
    <property type="match status" value="1"/>
</dbReference>
<name>A0A1B1A2M5_9RHOB</name>
<evidence type="ECO:0000313" key="1">
    <source>
        <dbReference type="EMBL" id="ANP40829.1"/>
    </source>
</evidence>
<organism evidence="1 2">
    <name type="scientific">Tritonibacter mobilis F1926</name>
    <dbReference type="NCBI Taxonomy" id="1265309"/>
    <lineage>
        <taxon>Bacteria</taxon>
        <taxon>Pseudomonadati</taxon>
        <taxon>Pseudomonadota</taxon>
        <taxon>Alphaproteobacteria</taxon>
        <taxon>Rhodobacterales</taxon>
        <taxon>Paracoccaceae</taxon>
        <taxon>Tritonibacter</taxon>
    </lineage>
</organism>
<accession>A0A1B1A2M5</accession>
<dbReference type="Pfam" id="PF04364">
    <property type="entry name" value="DNA_pol3_chi"/>
    <property type="match status" value="1"/>
</dbReference>
<dbReference type="GO" id="GO:0003677">
    <property type="term" value="F:DNA binding"/>
    <property type="evidence" value="ECO:0007669"/>
    <property type="project" value="InterPro"/>
</dbReference>
<dbReference type="Proteomes" id="UP000013243">
    <property type="component" value="Chromosome"/>
</dbReference>
<sequence length="154" mass="16693">MGAAYFYHLTRKPLQETLPVLLDKARDAGWRIAVRGRDPERLAWLDDTLWLGGDATFLPHGLAGGPHDKLQPILLTTSADAPNDATCVMSVDGAEVTPEEVSSLERVCILFDGTDPDAVQQARGQWKALTAAGCAAQYWSEEGGRWEKKAESGG</sequence>
<dbReference type="GO" id="GO:0006260">
    <property type="term" value="P:DNA replication"/>
    <property type="evidence" value="ECO:0007669"/>
    <property type="project" value="InterPro"/>
</dbReference>
<dbReference type="RefSeq" id="WP_005613270.1">
    <property type="nucleotide sequence ID" value="NZ_CP015230.1"/>
</dbReference>
<protein>
    <submittedName>
        <fullName evidence="1">DNA polymerase III subunit chi</fullName>
    </submittedName>
</protein>
<dbReference type="EMBL" id="CP015230">
    <property type="protein sequence ID" value="ANP40829.1"/>
    <property type="molecule type" value="Genomic_DNA"/>
</dbReference>
<dbReference type="SUPFAM" id="SSF102400">
    <property type="entry name" value="DNA polymerase III chi subunit"/>
    <property type="match status" value="1"/>
</dbReference>
<dbReference type="GO" id="GO:0003887">
    <property type="term" value="F:DNA-directed DNA polymerase activity"/>
    <property type="evidence" value="ECO:0007669"/>
    <property type="project" value="InterPro"/>
</dbReference>
<dbReference type="InterPro" id="IPR007459">
    <property type="entry name" value="DNA_pol3_chi"/>
</dbReference>